<comment type="similarity">
    <text evidence="9 10">Belongs to the TrpA family.</text>
</comment>
<proteinExistence type="inferred from homology"/>
<reference evidence="12" key="1">
    <citation type="journal article" date="2020" name="bioRxiv">
        <title>A rank-normalized archaeal taxonomy based on genome phylogeny resolves widespread incomplete and uneven classifications.</title>
        <authorList>
            <person name="Rinke C."/>
            <person name="Chuvochina M."/>
            <person name="Mussig A.J."/>
            <person name="Chaumeil P.-A."/>
            <person name="Waite D.W."/>
            <person name="Whitman W.B."/>
            <person name="Parks D.H."/>
            <person name="Hugenholtz P."/>
        </authorList>
    </citation>
    <scope>NUCLEOTIDE SEQUENCE [LARGE SCALE GENOMIC DNA]</scope>
</reference>
<dbReference type="CDD" id="cd04724">
    <property type="entry name" value="Tryptophan_synthase_alpha"/>
    <property type="match status" value="1"/>
</dbReference>
<evidence type="ECO:0000256" key="7">
    <source>
        <dbReference type="ARBA" id="ARBA00023239"/>
    </source>
</evidence>
<dbReference type="InterPro" id="IPR002028">
    <property type="entry name" value="Trp_synthase_suA"/>
</dbReference>
<dbReference type="AlphaFoldDB" id="A0A7J4TJU8"/>
<protein>
    <recommendedName>
        <fullName evidence="9">Tryptophan synthase alpha chain</fullName>
        <ecNumber evidence="9">4.2.1.20</ecNumber>
    </recommendedName>
</protein>
<dbReference type="InterPro" id="IPR013785">
    <property type="entry name" value="Aldolase_TIM"/>
</dbReference>
<comment type="caution">
    <text evidence="11">The sequence shown here is derived from an EMBL/GenBank/DDBJ whole genome shotgun (WGS) entry which is preliminary data.</text>
</comment>
<evidence type="ECO:0000256" key="8">
    <source>
        <dbReference type="ARBA" id="ARBA00049047"/>
    </source>
</evidence>
<gene>
    <name evidence="9 11" type="primary">trpA</name>
    <name evidence="11" type="ORF">HA271_03095</name>
</gene>
<evidence type="ECO:0000256" key="6">
    <source>
        <dbReference type="ARBA" id="ARBA00023141"/>
    </source>
</evidence>
<evidence type="ECO:0000313" key="12">
    <source>
        <dbReference type="Proteomes" id="UP000586031"/>
    </source>
</evidence>
<comment type="subunit">
    <text evidence="3 9">Tetramer of two alpha and two beta chains.</text>
</comment>
<evidence type="ECO:0000256" key="1">
    <source>
        <dbReference type="ARBA" id="ARBA00003365"/>
    </source>
</evidence>
<dbReference type="Gene3D" id="3.20.20.70">
    <property type="entry name" value="Aldolase class I"/>
    <property type="match status" value="1"/>
</dbReference>
<name>A0A7J4TJU8_9EURY</name>
<dbReference type="FunFam" id="3.20.20.70:FF:000037">
    <property type="entry name" value="Tryptophan synthase alpha chain"/>
    <property type="match status" value="1"/>
</dbReference>
<dbReference type="NCBIfam" id="TIGR00262">
    <property type="entry name" value="trpA"/>
    <property type="match status" value="1"/>
</dbReference>
<dbReference type="SUPFAM" id="SSF51366">
    <property type="entry name" value="Ribulose-phoshate binding barrel"/>
    <property type="match status" value="1"/>
</dbReference>
<comment type="catalytic activity">
    <reaction evidence="8 9">
        <text>(1S,2R)-1-C-(indol-3-yl)glycerol 3-phosphate + L-serine = D-glyceraldehyde 3-phosphate + L-tryptophan + H2O</text>
        <dbReference type="Rhea" id="RHEA:10532"/>
        <dbReference type="ChEBI" id="CHEBI:15377"/>
        <dbReference type="ChEBI" id="CHEBI:33384"/>
        <dbReference type="ChEBI" id="CHEBI:57912"/>
        <dbReference type="ChEBI" id="CHEBI:58866"/>
        <dbReference type="ChEBI" id="CHEBI:59776"/>
        <dbReference type="EC" id="4.2.1.20"/>
    </reaction>
</comment>
<dbReference type="PANTHER" id="PTHR43406:SF1">
    <property type="entry name" value="TRYPTOPHAN SYNTHASE ALPHA CHAIN, CHLOROPLASTIC"/>
    <property type="match status" value="1"/>
</dbReference>
<comment type="pathway">
    <text evidence="2 9">Amino-acid biosynthesis; L-tryptophan biosynthesis; L-tryptophan from chorismate: step 5/5.</text>
</comment>
<dbReference type="GO" id="GO:0004834">
    <property type="term" value="F:tryptophan synthase activity"/>
    <property type="evidence" value="ECO:0007669"/>
    <property type="project" value="UniProtKB-UniRule"/>
</dbReference>
<evidence type="ECO:0000256" key="4">
    <source>
        <dbReference type="ARBA" id="ARBA00022605"/>
    </source>
</evidence>
<dbReference type="EC" id="4.2.1.20" evidence="9"/>
<dbReference type="Pfam" id="PF00290">
    <property type="entry name" value="Trp_syntA"/>
    <property type="match status" value="1"/>
</dbReference>
<keyword evidence="7 9" id="KW-0456">Lyase</keyword>
<evidence type="ECO:0000256" key="2">
    <source>
        <dbReference type="ARBA" id="ARBA00004733"/>
    </source>
</evidence>
<feature type="active site" description="Proton acceptor" evidence="9">
    <location>
        <position position="56"/>
    </location>
</feature>
<dbReference type="Proteomes" id="UP000586031">
    <property type="component" value="Unassembled WGS sequence"/>
</dbReference>
<dbReference type="PROSITE" id="PS00167">
    <property type="entry name" value="TRP_SYNTHASE_ALPHA"/>
    <property type="match status" value="1"/>
</dbReference>
<organism evidence="11 12">
    <name type="scientific">Methanobacterium subterraneum</name>
    <dbReference type="NCBI Taxonomy" id="59277"/>
    <lineage>
        <taxon>Archaea</taxon>
        <taxon>Methanobacteriati</taxon>
        <taxon>Methanobacteriota</taxon>
        <taxon>Methanomada group</taxon>
        <taxon>Methanobacteria</taxon>
        <taxon>Methanobacteriales</taxon>
        <taxon>Methanobacteriaceae</taxon>
        <taxon>Methanobacterium</taxon>
    </lineage>
</organism>
<dbReference type="InterPro" id="IPR011060">
    <property type="entry name" value="RibuloseP-bd_barrel"/>
</dbReference>
<accession>A0A7J4TJU8</accession>
<evidence type="ECO:0000256" key="10">
    <source>
        <dbReference type="RuleBase" id="RU003662"/>
    </source>
</evidence>
<dbReference type="EMBL" id="DUHE01000090">
    <property type="protein sequence ID" value="HII83832.1"/>
    <property type="molecule type" value="Genomic_DNA"/>
</dbReference>
<evidence type="ECO:0000256" key="5">
    <source>
        <dbReference type="ARBA" id="ARBA00022822"/>
    </source>
</evidence>
<dbReference type="GO" id="GO:0005829">
    <property type="term" value="C:cytosol"/>
    <property type="evidence" value="ECO:0007669"/>
    <property type="project" value="TreeGrafter"/>
</dbReference>
<dbReference type="HAMAP" id="MF_00131">
    <property type="entry name" value="Trp_synth_alpha"/>
    <property type="match status" value="1"/>
</dbReference>
<dbReference type="PANTHER" id="PTHR43406">
    <property type="entry name" value="TRYPTOPHAN SYNTHASE, ALPHA CHAIN"/>
    <property type="match status" value="1"/>
</dbReference>
<sequence>MSSQDLKVESYQEMFARVKEKNEGAFIPFMVAGDPDFETSLEIVKTFVENGADALEIGFAFSDPVADGPTVQEADLRALNSGMTTKRGFEFIKRIREFTSIPIGLLVYYNLIYQMGIDQFYEAALESGVNAVLAADLPPEEAQDAVAASRKYGVHQVFMAAQTTTNERLQKISRLCEGFLYVVAVMGVTGARGDLQISTVELIERVRSHTDLPLSVGFGISKPEHVANVIKAGADGAIVASAILNMITENLDDKNAMKEKIGRFCRELKEATKK</sequence>
<feature type="active site" description="Proton acceptor" evidence="9">
    <location>
        <position position="67"/>
    </location>
</feature>
<dbReference type="UniPathway" id="UPA00035">
    <property type="reaction ID" value="UER00044"/>
</dbReference>
<evidence type="ECO:0000256" key="3">
    <source>
        <dbReference type="ARBA" id="ARBA00011270"/>
    </source>
</evidence>
<comment type="function">
    <text evidence="1 9">The alpha subunit is responsible for the aldol cleavage of indoleglycerol phosphate to indole and glyceraldehyde 3-phosphate.</text>
</comment>
<keyword evidence="5 9" id="KW-0822">Tryptophan biosynthesis</keyword>
<dbReference type="InterPro" id="IPR018204">
    <property type="entry name" value="Trp_synthase_alpha_AS"/>
</dbReference>
<keyword evidence="4 9" id="KW-0028">Amino-acid biosynthesis</keyword>
<evidence type="ECO:0000256" key="9">
    <source>
        <dbReference type="HAMAP-Rule" id="MF_00131"/>
    </source>
</evidence>
<keyword evidence="6 9" id="KW-0057">Aromatic amino acid biosynthesis</keyword>
<evidence type="ECO:0000313" key="11">
    <source>
        <dbReference type="EMBL" id="HII83832.1"/>
    </source>
</evidence>